<dbReference type="EMBL" id="JABAIM010000001">
    <property type="protein sequence ID" value="NLR74478.1"/>
    <property type="molecule type" value="Genomic_DNA"/>
</dbReference>
<comment type="caution">
    <text evidence="2">The sequence shown here is derived from an EMBL/GenBank/DDBJ whole genome shotgun (WGS) entry which is preliminary data.</text>
</comment>
<reference evidence="2 3" key="1">
    <citation type="submission" date="2020-04" db="EMBL/GenBank/DDBJ databases">
        <title>Draft genome of Leeia sp. IMCC25680.</title>
        <authorList>
            <person name="Song J."/>
            <person name="Cho J.-C."/>
        </authorList>
    </citation>
    <scope>NUCLEOTIDE SEQUENCE [LARGE SCALE GENOMIC DNA]</scope>
    <source>
        <strain evidence="2 3">IMCC25680</strain>
    </source>
</reference>
<name>A0A847SBJ8_9NEIS</name>
<evidence type="ECO:0000256" key="1">
    <source>
        <dbReference type="SAM" id="Phobius"/>
    </source>
</evidence>
<keyword evidence="1" id="KW-0812">Transmembrane</keyword>
<dbReference type="Proteomes" id="UP000587991">
    <property type="component" value="Unassembled WGS sequence"/>
</dbReference>
<sequence>MSHSPSLRFTRWPWLRPALLCALLLYAIVAAIRMIRQDSCWLQLGARMGGHPSWAGMAVSALLELLHFALLGLLGYRLYRGHLPSALEYGHPLLKRALRGKSLALALLLTLMATEPFGFAATGLEQAAWQVLGLQSHECAWW</sequence>
<proteinExistence type="predicted"/>
<feature type="transmembrane region" description="Helical" evidence="1">
    <location>
        <begin position="103"/>
        <end position="124"/>
    </location>
</feature>
<protein>
    <submittedName>
        <fullName evidence="2">Uncharacterized protein</fullName>
    </submittedName>
</protein>
<gene>
    <name evidence="2" type="ORF">HF682_04840</name>
</gene>
<keyword evidence="1" id="KW-0472">Membrane</keyword>
<keyword evidence="1" id="KW-1133">Transmembrane helix</keyword>
<keyword evidence="3" id="KW-1185">Reference proteome</keyword>
<dbReference type="RefSeq" id="WP_168876092.1">
    <property type="nucleotide sequence ID" value="NZ_JABAIM010000001.1"/>
</dbReference>
<feature type="transmembrane region" description="Helical" evidence="1">
    <location>
        <begin position="53"/>
        <end position="76"/>
    </location>
</feature>
<accession>A0A847SBJ8</accession>
<evidence type="ECO:0000313" key="3">
    <source>
        <dbReference type="Proteomes" id="UP000587991"/>
    </source>
</evidence>
<evidence type="ECO:0000313" key="2">
    <source>
        <dbReference type="EMBL" id="NLR74478.1"/>
    </source>
</evidence>
<organism evidence="2 3">
    <name type="scientific">Leeia aquatica</name>
    <dbReference type="NCBI Taxonomy" id="2725557"/>
    <lineage>
        <taxon>Bacteria</taxon>
        <taxon>Pseudomonadati</taxon>
        <taxon>Pseudomonadota</taxon>
        <taxon>Betaproteobacteria</taxon>
        <taxon>Neisseriales</taxon>
        <taxon>Leeiaceae</taxon>
        <taxon>Leeia</taxon>
    </lineage>
</organism>
<dbReference type="AlphaFoldDB" id="A0A847SBJ8"/>